<dbReference type="PANTHER" id="PTHR16270">
    <property type="entry name" value="HYPOTHETICAL LOC287798"/>
    <property type="match status" value="1"/>
</dbReference>
<dbReference type="PANTHER" id="PTHR16270:SF5">
    <property type="entry name" value="HYPOTHETICAL LOC287798"/>
    <property type="match status" value="1"/>
</dbReference>
<dbReference type="AlphaFoldDB" id="A0A2J8XZX8"/>
<dbReference type="InterPro" id="IPR037694">
    <property type="entry name" value="MTNAP1"/>
</dbReference>
<evidence type="ECO:0000256" key="1">
    <source>
        <dbReference type="SAM" id="MobiDB-lite"/>
    </source>
</evidence>
<reference evidence="2" key="1">
    <citation type="submission" date="2017-12" db="EMBL/GenBank/DDBJ databases">
        <title>High-resolution comparative analysis of great ape genomes.</title>
        <authorList>
            <person name="Pollen A."/>
            <person name="Hastie A."/>
            <person name="Hormozdiari F."/>
            <person name="Dougherty M."/>
            <person name="Liu R."/>
            <person name="Chaisson M."/>
            <person name="Hoppe E."/>
            <person name="Hill C."/>
            <person name="Pang A."/>
            <person name="Hillier L."/>
            <person name="Baker C."/>
            <person name="Armstrong J."/>
            <person name="Shendure J."/>
            <person name="Paten B."/>
            <person name="Wilson R."/>
            <person name="Chao H."/>
            <person name="Schneider V."/>
            <person name="Ventura M."/>
            <person name="Kronenberg Z."/>
            <person name="Murali S."/>
            <person name="Gordon D."/>
            <person name="Cantsilieris S."/>
            <person name="Munson K."/>
            <person name="Nelson B."/>
            <person name="Raja A."/>
            <person name="Underwood J."/>
            <person name="Diekhans M."/>
            <person name="Fiddes I."/>
            <person name="Haussler D."/>
            <person name="Eichler E."/>
        </authorList>
    </citation>
    <scope>NUCLEOTIDE SEQUENCE [LARGE SCALE GENOMIC DNA]</scope>
    <source>
        <strain evidence="2">Susie</strain>
    </source>
</reference>
<organism evidence="2">
    <name type="scientific">Pongo abelii</name>
    <name type="common">Sumatran orangutan</name>
    <name type="synonym">Pongo pygmaeus abelii</name>
    <dbReference type="NCBI Taxonomy" id="9601"/>
    <lineage>
        <taxon>Eukaryota</taxon>
        <taxon>Metazoa</taxon>
        <taxon>Chordata</taxon>
        <taxon>Craniata</taxon>
        <taxon>Vertebrata</taxon>
        <taxon>Euteleostomi</taxon>
        <taxon>Mammalia</taxon>
        <taxon>Eutheria</taxon>
        <taxon>Euarchontoglires</taxon>
        <taxon>Primates</taxon>
        <taxon>Haplorrhini</taxon>
        <taxon>Catarrhini</taxon>
        <taxon>Hominidae</taxon>
        <taxon>Pongo</taxon>
    </lineage>
</organism>
<evidence type="ECO:0000313" key="2">
    <source>
        <dbReference type="EMBL" id="PNJ87582.1"/>
    </source>
</evidence>
<dbReference type="EMBL" id="NDHI03003284">
    <property type="protein sequence ID" value="PNJ87582.1"/>
    <property type="molecule type" value="Genomic_DNA"/>
</dbReference>
<name>A0A2J8XZX8_PONAB</name>
<feature type="non-terminal residue" evidence="2">
    <location>
        <position position="109"/>
    </location>
</feature>
<gene>
    <name evidence="2" type="ORF">CR201_G0021296</name>
</gene>
<feature type="region of interest" description="Disordered" evidence="1">
    <location>
        <begin position="66"/>
        <end position="109"/>
    </location>
</feature>
<accession>A0A2J8XZX8</accession>
<protein>
    <submittedName>
        <fullName evidence="2">C17orf80 isoform 3</fullName>
    </submittedName>
</protein>
<comment type="caution">
    <text evidence="2">The sequence shown here is derived from an EMBL/GenBank/DDBJ whole genome shotgun (WGS) entry which is preliminary data.</text>
</comment>
<proteinExistence type="predicted"/>
<feature type="compositionally biased region" description="Basic and acidic residues" evidence="1">
    <location>
        <begin position="66"/>
        <end position="88"/>
    </location>
</feature>
<sequence>MSDNPPRMEVCPYCKKPFKRLKSHLPYCKMVGPTIPTDQKVYQSKPATLPRAKKMKGPIKDLIKAKGKELETENEERNSKLMMDKPEQTVKTFPLPAVGLERATTTKAD</sequence>